<feature type="region of interest" description="Disordered" evidence="1">
    <location>
        <begin position="157"/>
        <end position="185"/>
    </location>
</feature>
<organism evidence="2 3">
    <name type="scientific">Cylindrobasidium torrendii FP15055 ss-10</name>
    <dbReference type="NCBI Taxonomy" id="1314674"/>
    <lineage>
        <taxon>Eukaryota</taxon>
        <taxon>Fungi</taxon>
        <taxon>Dikarya</taxon>
        <taxon>Basidiomycota</taxon>
        <taxon>Agaricomycotina</taxon>
        <taxon>Agaricomycetes</taxon>
        <taxon>Agaricomycetidae</taxon>
        <taxon>Agaricales</taxon>
        <taxon>Marasmiineae</taxon>
        <taxon>Physalacriaceae</taxon>
        <taxon>Cylindrobasidium</taxon>
    </lineage>
</organism>
<dbReference type="Proteomes" id="UP000054007">
    <property type="component" value="Unassembled WGS sequence"/>
</dbReference>
<reference evidence="2 3" key="1">
    <citation type="journal article" date="2015" name="Fungal Genet. Biol.">
        <title>Evolution of novel wood decay mechanisms in Agaricales revealed by the genome sequences of Fistulina hepatica and Cylindrobasidium torrendii.</title>
        <authorList>
            <person name="Floudas D."/>
            <person name="Held B.W."/>
            <person name="Riley R."/>
            <person name="Nagy L.G."/>
            <person name="Koehler G."/>
            <person name="Ransdell A.S."/>
            <person name="Younus H."/>
            <person name="Chow J."/>
            <person name="Chiniquy J."/>
            <person name="Lipzen A."/>
            <person name="Tritt A."/>
            <person name="Sun H."/>
            <person name="Haridas S."/>
            <person name="LaButti K."/>
            <person name="Ohm R.A."/>
            <person name="Kues U."/>
            <person name="Blanchette R.A."/>
            <person name="Grigoriev I.V."/>
            <person name="Minto R.E."/>
            <person name="Hibbett D.S."/>
        </authorList>
    </citation>
    <scope>NUCLEOTIDE SEQUENCE [LARGE SCALE GENOMIC DNA]</scope>
    <source>
        <strain evidence="2 3">FP15055 ss-10</strain>
    </source>
</reference>
<dbReference type="AlphaFoldDB" id="A0A0D7AX87"/>
<evidence type="ECO:0000313" key="2">
    <source>
        <dbReference type="EMBL" id="KIY62474.1"/>
    </source>
</evidence>
<dbReference type="EMBL" id="KN880781">
    <property type="protein sequence ID" value="KIY62474.1"/>
    <property type="molecule type" value="Genomic_DNA"/>
</dbReference>
<keyword evidence="3" id="KW-1185">Reference proteome</keyword>
<protein>
    <submittedName>
        <fullName evidence="2">Uncharacterized protein</fullName>
    </submittedName>
</protein>
<proteinExistence type="predicted"/>
<evidence type="ECO:0000313" key="3">
    <source>
        <dbReference type="Proteomes" id="UP000054007"/>
    </source>
</evidence>
<sequence>MHSETLPADTQHTAILKIWQALYKERNLPPEKAPQELDQRYFRPILKYSYENYDEDEPFNCNILLLERKSDRPFVEPTIHFKLDCDSELVHDNFLGEDFRLPQYPVGIHYHIRKVQAYMSRHYRDMRQNFHQRLPEREAKVTRIETFRKKVAEQTTIEQSAIDGAPDDKCPGQPAPPTLSTRPRSAGITTRRYIVSLVSATTGPTPPFSVARLTAVTNGRAKNVQSGATVLRRRGKILASHILSVHLATSVSQRPGTGFAAQAAWIPMGPSAPTALPLLVRSNVPLSQHTLL</sequence>
<gene>
    <name evidence="2" type="ORF">CYLTODRAFT_494610</name>
</gene>
<accession>A0A0D7AX87</accession>
<name>A0A0D7AX87_9AGAR</name>
<evidence type="ECO:0000256" key="1">
    <source>
        <dbReference type="SAM" id="MobiDB-lite"/>
    </source>
</evidence>